<reference evidence="10 11" key="1">
    <citation type="journal article" date="2024" name="BMC Genomics">
        <title>Genome assembly of redclaw crayfish (Cherax quadricarinatus) provides insights into its immune adaptation and hypoxia tolerance.</title>
        <authorList>
            <person name="Liu Z."/>
            <person name="Zheng J."/>
            <person name="Li H."/>
            <person name="Fang K."/>
            <person name="Wang S."/>
            <person name="He J."/>
            <person name="Zhou D."/>
            <person name="Weng S."/>
            <person name="Chi M."/>
            <person name="Gu Z."/>
            <person name="He J."/>
            <person name="Li F."/>
            <person name="Wang M."/>
        </authorList>
    </citation>
    <scope>NUCLEOTIDE SEQUENCE [LARGE SCALE GENOMIC DNA]</scope>
    <source>
        <strain evidence="10">ZL_2023a</strain>
    </source>
</reference>
<keyword evidence="4 5" id="KW-0274">FAD</keyword>
<keyword evidence="7" id="KW-0732">Signal</keyword>
<dbReference type="InterPro" id="IPR036188">
    <property type="entry name" value="FAD/NAD-bd_sf"/>
</dbReference>
<dbReference type="InterPro" id="IPR007867">
    <property type="entry name" value="GMC_OxRtase_C"/>
</dbReference>
<dbReference type="PROSITE" id="PS00623">
    <property type="entry name" value="GMC_OXRED_1"/>
    <property type="match status" value="1"/>
</dbReference>
<dbReference type="GO" id="GO:0016614">
    <property type="term" value="F:oxidoreductase activity, acting on CH-OH group of donors"/>
    <property type="evidence" value="ECO:0007669"/>
    <property type="project" value="InterPro"/>
</dbReference>
<dbReference type="PANTHER" id="PTHR11552:SF147">
    <property type="entry name" value="CHOLINE DEHYDROGENASE, MITOCHONDRIAL"/>
    <property type="match status" value="1"/>
</dbReference>
<dbReference type="Gene3D" id="3.50.50.60">
    <property type="entry name" value="FAD/NAD(P)-binding domain"/>
    <property type="match status" value="1"/>
</dbReference>
<dbReference type="EMBL" id="JARKIK010000030">
    <property type="protein sequence ID" value="KAK8741860.1"/>
    <property type="molecule type" value="Genomic_DNA"/>
</dbReference>
<feature type="domain" description="Glucose-methanol-choline oxidoreductase N-terminal" evidence="8">
    <location>
        <begin position="120"/>
        <end position="143"/>
    </location>
</feature>
<proteinExistence type="inferred from homology"/>
<dbReference type="InterPro" id="IPR012132">
    <property type="entry name" value="GMC_OxRdtase"/>
</dbReference>
<comment type="cofactor">
    <cofactor evidence="1 5">
        <name>FAD</name>
        <dbReference type="ChEBI" id="CHEBI:57692"/>
    </cofactor>
</comment>
<evidence type="ECO:0000313" key="11">
    <source>
        <dbReference type="Proteomes" id="UP001445076"/>
    </source>
</evidence>
<feature type="domain" description="Glucose-methanol-choline oxidoreductase N-terminal" evidence="9">
    <location>
        <begin position="296"/>
        <end position="310"/>
    </location>
</feature>
<feature type="non-terminal residue" evidence="10">
    <location>
        <position position="601"/>
    </location>
</feature>
<evidence type="ECO:0000256" key="5">
    <source>
        <dbReference type="PIRSR" id="PIRSR000137-2"/>
    </source>
</evidence>
<gene>
    <name evidence="10" type="ORF">OTU49_002431</name>
</gene>
<evidence type="ECO:0000256" key="3">
    <source>
        <dbReference type="ARBA" id="ARBA00022630"/>
    </source>
</evidence>
<dbReference type="Pfam" id="PF05199">
    <property type="entry name" value="GMC_oxred_C"/>
    <property type="match status" value="1"/>
</dbReference>
<comment type="similarity">
    <text evidence="2 6">Belongs to the GMC oxidoreductase family.</text>
</comment>
<dbReference type="SUPFAM" id="SSF51905">
    <property type="entry name" value="FAD/NAD(P)-binding domain"/>
    <property type="match status" value="1"/>
</dbReference>
<evidence type="ECO:0000256" key="6">
    <source>
        <dbReference type="RuleBase" id="RU003968"/>
    </source>
</evidence>
<dbReference type="SUPFAM" id="SSF54373">
    <property type="entry name" value="FAD-linked reductases, C-terminal domain"/>
    <property type="match status" value="1"/>
</dbReference>
<feature type="binding site" evidence="5">
    <location>
        <position position="122"/>
    </location>
    <ligand>
        <name>FAD</name>
        <dbReference type="ChEBI" id="CHEBI:57692"/>
    </ligand>
</feature>
<evidence type="ECO:0000259" key="8">
    <source>
        <dbReference type="PROSITE" id="PS00623"/>
    </source>
</evidence>
<organism evidence="10 11">
    <name type="scientific">Cherax quadricarinatus</name>
    <name type="common">Australian red claw crayfish</name>
    <dbReference type="NCBI Taxonomy" id="27406"/>
    <lineage>
        <taxon>Eukaryota</taxon>
        <taxon>Metazoa</taxon>
        <taxon>Ecdysozoa</taxon>
        <taxon>Arthropoda</taxon>
        <taxon>Crustacea</taxon>
        <taxon>Multicrustacea</taxon>
        <taxon>Malacostraca</taxon>
        <taxon>Eumalacostraca</taxon>
        <taxon>Eucarida</taxon>
        <taxon>Decapoda</taxon>
        <taxon>Pleocyemata</taxon>
        <taxon>Astacidea</taxon>
        <taxon>Parastacoidea</taxon>
        <taxon>Parastacidae</taxon>
        <taxon>Cherax</taxon>
    </lineage>
</organism>
<dbReference type="GO" id="GO:0050660">
    <property type="term" value="F:flavin adenine dinucleotide binding"/>
    <property type="evidence" value="ECO:0007669"/>
    <property type="project" value="InterPro"/>
</dbReference>
<evidence type="ECO:0000313" key="10">
    <source>
        <dbReference type="EMBL" id="KAK8741860.1"/>
    </source>
</evidence>
<feature type="chain" id="PRO_5043822180" description="Glucose-methanol-choline oxidoreductase N-terminal domain-containing protein" evidence="7">
    <location>
        <begin position="29"/>
        <end position="601"/>
    </location>
</feature>
<feature type="signal peptide" evidence="7">
    <location>
        <begin position="1"/>
        <end position="28"/>
    </location>
</feature>
<name>A0AAW0XFQ8_CHEQU</name>
<evidence type="ECO:0000256" key="4">
    <source>
        <dbReference type="ARBA" id="ARBA00022827"/>
    </source>
</evidence>
<keyword evidence="11" id="KW-1185">Reference proteome</keyword>
<evidence type="ECO:0000256" key="2">
    <source>
        <dbReference type="ARBA" id="ARBA00010790"/>
    </source>
</evidence>
<dbReference type="PIRSF" id="PIRSF000137">
    <property type="entry name" value="Alcohol_oxidase"/>
    <property type="match status" value="1"/>
</dbReference>
<dbReference type="Gene3D" id="3.30.560.10">
    <property type="entry name" value="Glucose Oxidase, domain 3"/>
    <property type="match status" value="1"/>
</dbReference>
<comment type="caution">
    <text evidence="10">The sequence shown here is derived from an EMBL/GenBank/DDBJ whole genome shotgun (WGS) entry which is preliminary data.</text>
</comment>
<dbReference type="PROSITE" id="PS00624">
    <property type="entry name" value="GMC_OXRED_2"/>
    <property type="match status" value="1"/>
</dbReference>
<dbReference type="Proteomes" id="UP001445076">
    <property type="component" value="Unassembled WGS sequence"/>
</dbReference>
<dbReference type="PANTHER" id="PTHR11552">
    <property type="entry name" value="GLUCOSE-METHANOL-CHOLINE GMC OXIDOREDUCTASE"/>
    <property type="match status" value="1"/>
</dbReference>
<feature type="binding site" evidence="5">
    <location>
        <position position="260"/>
    </location>
    <ligand>
        <name>FAD</name>
        <dbReference type="ChEBI" id="CHEBI:57692"/>
    </ligand>
</feature>
<sequence length="601" mass="66220">MRRPATLVITQSLVRFLVLFMLKGNIDQDNYDDSAHLLPQYDFIVVGSGSAGSAVASRLAEVREWKVLVLESGGPPPPESQIPGMNAFLMQSESDWNYFTVPQKHGLFNYNNNACAFPLGRVVGGSSTINWMMYVRGNSRDYDHWQALGNPGWDYHTVLRYFKKAEHYRGTRNKNTAEYHGRGGPLSVDDKRWGAPLLAGYLKAGQELGYSVIDANGPEQIGFSVADMTQVDGGRSSVAQSYLRPALDRGNLHIVSRAHVTQVLFDDDKRAVGVTFEHLGKVRKVLARREVIVSAGAIGSPHLLMVSGIGPAQHLTQHGIPVVVDLPGVGSNLQDHPSIFGLTWTVKPGSGVSLFNLVNPVHIRNYLNNRQGPLTSPMGVEGNAWSLAEVGDPFWPDLQYLFMSGTPALDDGLFITDIIGFRRDFFHRYFGPIKGQQGFNIGPMLTRPKSRGTVRLRSRNPRDPPLIDPNFLSHPDDVTTFIRGIKFSLAIGNTSALKIDHEAKFYDKVLPGCDKEVYGSDSYWACFTRHMAQTTFHPAGTCKMAPPSDPYGVVDHTLKLRGVSGVRVVDASIMPQIVSGNLNAPAIMIGERAADLIKQDW</sequence>
<evidence type="ECO:0000259" key="9">
    <source>
        <dbReference type="PROSITE" id="PS00624"/>
    </source>
</evidence>
<dbReference type="Pfam" id="PF00732">
    <property type="entry name" value="GMC_oxred_N"/>
    <property type="match status" value="1"/>
</dbReference>
<protein>
    <recommendedName>
        <fullName evidence="8 9">Glucose-methanol-choline oxidoreductase N-terminal domain-containing protein</fullName>
    </recommendedName>
</protein>
<dbReference type="AlphaFoldDB" id="A0AAW0XFQ8"/>
<dbReference type="InterPro" id="IPR000172">
    <property type="entry name" value="GMC_OxRdtase_N"/>
</dbReference>
<keyword evidence="3 6" id="KW-0285">Flavoprotein</keyword>
<evidence type="ECO:0000256" key="7">
    <source>
        <dbReference type="SAM" id="SignalP"/>
    </source>
</evidence>
<accession>A0AAW0XFQ8</accession>
<evidence type="ECO:0000256" key="1">
    <source>
        <dbReference type="ARBA" id="ARBA00001974"/>
    </source>
</evidence>